<feature type="compositionally biased region" description="Pro residues" evidence="1">
    <location>
        <begin position="357"/>
        <end position="368"/>
    </location>
</feature>
<evidence type="ECO:0000313" key="4">
    <source>
        <dbReference type="Proteomes" id="UP000002748"/>
    </source>
</evidence>
<dbReference type="InterPro" id="IPR008942">
    <property type="entry name" value="ENTH_VHS"/>
</dbReference>
<dbReference type="InterPro" id="IPR006569">
    <property type="entry name" value="CID_dom"/>
</dbReference>
<feature type="compositionally biased region" description="Gly residues" evidence="1">
    <location>
        <begin position="654"/>
        <end position="671"/>
    </location>
</feature>
<reference evidence="3 4" key="1">
    <citation type="journal article" date="2012" name="Eukaryot. Cell">
        <title>Draft genome sequence of CBS 2479, the standard type strain of Trichosporon asahii.</title>
        <authorList>
            <person name="Yang R.Y."/>
            <person name="Li H.T."/>
            <person name="Zhu H."/>
            <person name="Zhou G.P."/>
            <person name="Wang M."/>
            <person name="Wang L."/>
        </authorList>
    </citation>
    <scope>NUCLEOTIDE SEQUENCE [LARGE SCALE GENOMIC DNA]</scope>
    <source>
        <strain evidence="4">ATCC 90039 / CBS 2479 / JCM 2466 / KCTC 7840 / NCYC 2677 / UAMH 7654</strain>
    </source>
</reference>
<dbReference type="KEGG" id="tasa:A1Q1_07618"/>
<dbReference type="AlphaFoldDB" id="J6F2G0"/>
<dbReference type="VEuPathDB" id="FungiDB:A1Q1_07618"/>
<feature type="region of interest" description="Disordered" evidence="1">
    <location>
        <begin position="319"/>
        <end position="339"/>
    </location>
</feature>
<dbReference type="OrthoDB" id="79367at2759"/>
<dbReference type="GeneID" id="25991130"/>
<dbReference type="EMBL" id="ALBS01000073">
    <property type="protein sequence ID" value="EJT51154.1"/>
    <property type="molecule type" value="Genomic_DNA"/>
</dbReference>
<evidence type="ECO:0000256" key="1">
    <source>
        <dbReference type="SAM" id="MobiDB-lite"/>
    </source>
</evidence>
<gene>
    <name evidence="3" type="ORF">A1Q1_07618</name>
</gene>
<evidence type="ECO:0000259" key="2">
    <source>
        <dbReference type="PROSITE" id="PS51391"/>
    </source>
</evidence>
<proteinExistence type="predicted"/>
<feature type="compositionally biased region" description="Basic and acidic residues" evidence="1">
    <location>
        <begin position="545"/>
        <end position="575"/>
    </location>
</feature>
<feature type="compositionally biased region" description="Gly residues" evidence="1">
    <location>
        <begin position="576"/>
        <end position="598"/>
    </location>
</feature>
<feature type="region of interest" description="Disordered" evidence="1">
    <location>
        <begin position="645"/>
        <end position="671"/>
    </location>
</feature>
<sequence length="711" mass="74658">MVDLKTFDDLLDRTVRAPRLSGTKVGELRDMAKSLAAQHSDDIVAILTRTNASLQPASTSRISSLYVFDAIARAAKSDAALLGKMEAAVGGFVDSIIDNGKGGVWSEGRDKTRKIVDIWRKSQTFSDGCIADLQGKIAGGDDRRPNGKIPFLSPHHPSPFTSAVRAHDGSDAVPRRTDLLRPVVSSHSLNRACITLSTTLLSVGLLAAGLDGCGKKEGRIWSHKQAHGRLIDSTLEGLGCTGALRSTTPPGAPPPHILARYKGLYSGSGTQSPAGSRSPPPAPGQLPPEIMAMLGVKSKADEKAETASAIDAVLANVRGTSTATPPPGSAPAPAPVPSFDPAQLAALANIAAITSTPTPPPAAPPAAPPAQSYPQSQGQGGYRRGRSRSPERRDGDRSDRDRDRGRWRDGDGRDRRGYAREDSRDRYYDRRDSRDYRDDRRDSRDMRDGYRDDRRDSRDDRRDSRDSRDRRDGGREGGRTMDRAPPGAGPGASRLPPKPAGLPPNPTLPSRPDGLPSRPADSPPTRRRDWSQDPHPHSHSSHSHSGYDRRDRSQSHGDRGSHDRASHDRPSHDRGGSYGGGQGGGSGGAQGGNGGSGGATLQTFDLTSFNPATPESWSALAQAWQNTTGRQPNQFELMQFLATGAQPDSSTNAGGSGSGGEGGEGSGGGMGGMFGMPGMMGMGGMGMGGMGGGMGGMGGGMGGMGGMNGEQ</sequence>
<feature type="region of interest" description="Disordered" evidence="1">
    <location>
        <begin position="354"/>
        <end position="612"/>
    </location>
</feature>
<organism evidence="3 4">
    <name type="scientific">Trichosporon asahii var. asahii (strain ATCC 90039 / CBS 2479 / JCM 2466 / KCTC 7840 / NBRC 103889/ NCYC 2677 / UAMH 7654)</name>
    <name type="common">Yeast</name>
    <dbReference type="NCBI Taxonomy" id="1186058"/>
    <lineage>
        <taxon>Eukaryota</taxon>
        <taxon>Fungi</taxon>
        <taxon>Dikarya</taxon>
        <taxon>Basidiomycota</taxon>
        <taxon>Agaricomycotina</taxon>
        <taxon>Tremellomycetes</taxon>
        <taxon>Trichosporonales</taxon>
        <taxon>Trichosporonaceae</taxon>
        <taxon>Trichosporon</taxon>
    </lineage>
</organism>
<feature type="compositionally biased region" description="Polar residues" evidence="1">
    <location>
        <begin position="600"/>
        <end position="612"/>
    </location>
</feature>
<evidence type="ECO:0000313" key="3">
    <source>
        <dbReference type="EMBL" id="EJT51154.1"/>
    </source>
</evidence>
<dbReference type="HOGENOM" id="CLU_396384_0_0_1"/>
<dbReference type="Pfam" id="PF04818">
    <property type="entry name" value="CID"/>
    <property type="match status" value="1"/>
</dbReference>
<feature type="compositionally biased region" description="Basic and acidic residues" evidence="1">
    <location>
        <begin position="388"/>
        <end position="482"/>
    </location>
</feature>
<name>J6F2G0_TRIAS</name>
<accession>J6F2G0</accession>
<feature type="compositionally biased region" description="Pro residues" evidence="1">
    <location>
        <begin position="324"/>
        <end position="338"/>
    </location>
</feature>
<dbReference type="PROSITE" id="PS51391">
    <property type="entry name" value="CID"/>
    <property type="match status" value="1"/>
</dbReference>
<comment type="caution">
    <text evidence="3">The sequence shown here is derived from an EMBL/GenBank/DDBJ whole genome shotgun (WGS) entry which is preliminary data.</text>
</comment>
<dbReference type="Proteomes" id="UP000002748">
    <property type="component" value="Unassembled WGS sequence"/>
</dbReference>
<feature type="domain" description="CID" evidence="2">
    <location>
        <begin position="1"/>
        <end position="141"/>
    </location>
</feature>
<dbReference type="RefSeq" id="XP_014182105.1">
    <property type="nucleotide sequence ID" value="XM_014326630.1"/>
</dbReference>
<feature type="compositionally biased region" description="Pro residues" evidence="1">
    <location>
        <begin position="496"/>
        <end position="509"/>
    </location>
</feature>
<protein>
    <recommendedName>
        <fullName evidence="2">CID domain-containing protein</fullName>
    </recommendedName>
</protein>
<dbReference type="Gene3D" id="1.25.40.90">
    <property type="match status" value="1"/>
</dbReference>
<feature type="compositionally biased region" description="Basic and acidic residues" evidence="1">
    <location>
        <begin position="524"/>
        <end position="536"/>
    </location>
</feature>
<feature type="region of interest" description="Disordered" evidence="1">
    <location>
        <begin position="242"/>
        <end position="288"/>
    </location>
</feature>